<keyword evidence="6" id="KW-0966">Cell projection</keyword>
<reference evidence="6 7" key="1">
    <citation type="submission" date="2020-08" db="EMBL/GenBank/DDBJ databases">
        <title>Functional genomics of gut bacteria from endangered species of beetles.</title>
        <authorList>
            <person name="Carlos-Shanley C."/>
        </authorList>
    </citation>
    <scope>NUCLEOTIDE SEQUENCE [LARGE SCALE GENOMIC DNA]</scope>
    <source>
        <strain evidence="6 7">S00202</strain>
    </source>
</reference>
<evidence type="ECO:0000259" key="4">
    <source>
        <dbReference type="Pfam" id="PF07238"/>
    </source>
</evidence>
<dbReference type="SUPFAM" id="SSF141371">
    <property type="entry name" value="PilZ domain-like"/>
    <property type="match status" value="1"/>
</dbReference>
<feature type="domain" description="Type III secretion system flagellar brake protein YcgR PilZN" evidence="5">
    <location>
        <begin position="17"/>
        <end position="119"/>
    </location>
</feature>
<dbReference type="GO" id="GO:0035438">
    <property type="term" value="F:cyclic-di-GMP binding"/>
    <property type="evidence" value="ECO:0007669"/>
    <property type="project" value="InterPro"/>
</dbReference>
<evidence type="ECO:0000313" key="6">
    <source>
        <dbReference type="EMBL" id="MBB6341088.1"/>
    </source>
</evidence>
<accession>A0A7X0ERF6</accession>
<organism evidence="6 7">
    <name type="scientific">Pseudomonas fluvialis</name>
    <dbReference type="NCBI Taxonomy" id="1793966"/>
    <lineage>
        <taxon>Bacteria</taxon>
        <taxon>Pseudomonadati</taxon>
        <taxon>Pseudomonadota</taxon>
        <taxon>Gammaproteobacteria</taxon>
        <taxon>Pseudomonadales</taxon>
        <taxon>Pseudomonadaceae</taxon>
        <taxon>Pseudomonas</taxon>
    </lineage>
</organism>
<keyword evidence="3" id="KW-0975">Bacterial flagellum</keyword>
<evidence type="ECO:0000313" key="7">
    <source>
        <dbReference type="Proteomes" id="UP000557193"/>
    </source>
</evidence>
<dbReference type="InterPro" id="IPR009875">
    <property type="entry name" value="PilZ_domain"/>
</dbReference>
<feature type="domain" description="PilZ" evidence="4">
    <location>
        <begin position="123"/>
        <end position="234"/>
    </location>
</feature>
<dbReference type="Gene3D" id="2.40.10.220">
    <property type="entry name" value="predicted glycosyltransferase like domains"/>
    <property type="match status" value="1"/>
</dbReference>
<sequence length="246" mass="28006">MSSPFAEDDGPQPPKVLKTPLEVCASLRMLEQNHDALVVTFEGRSQRFQSYLVHLDRERGRLALDEIFPTDAERLLNSGEGFHVEGYHDGVRIAWECTQAKAGEHEGSRCFWTPIPGEITYHQRRNAFRASIKHGQAITVEMSGKHLRLPVRGQMLDISATGCRLRFPGNLGDRLQTGQVYECLHFATPFGKLNVAIELRHLDFQLKVNTTFAGVRFHQVGGLDQRHIERFVYQLQREARRTGLDD</sequence>
<keyword evidence="7" id="KW-1185">Reference proteome</keyword>
<dbReference type="Proteomes" id="UP000557193">
    <property type="component" value="Unassembled WGS sequence"/>
</dbReference>
<dbReference type="InterPro" id="IPR012349">
    <property type="entry name" value="Split_barrel_FMN-bd"/>
</dbReference>
<protein>
    <submittedName>
        <fullName evidence="6">C-di-GMP-binding flagellar brake protein YcgR</fullName>
    </submittedName>
</protein>
<comment type="caution">
    <text evidence="6">The sequence shown here is derived from an EMBL/GenBank/DDBJ whole genome shotgun (WGS) entry which is preliminary data.</text>
</comment>
<dbReference type="Pfam" id="PF07317">
    <property type="entry name" value="PilZN"/>
    <property type="match status" value="1"/>
</dbReference>
<dbReference type="AlphaFoldDB" id="A0A7X0ERF6"/>
<evidence type="ECO:0000259" key="5">
    <source>
        <dbReference type="Pfam" id="PF07317"/>
    </source>
</evidence>
<proteinExistence type="predicted"/>
<dbReference type="RefSeq" id="WP_311772075.1">
    <property type="nucleotide sequence ID" value="NZ_JACHLL010000002.1"/>
</dbReference>
<keyword evidence="2" id="KW-0547">Nucleotide-binding</keyword>
<evidence type="ECO:0000256" key="3">
    <source>
        <dbReference type="ARBA" id="ARBA00023143"/>
    </source>
</evidence>
<keyword evidence="1" id="KW-0973">c-di-GMP</keyword>
<dbReference type="Gene3D" id="2.30.110.10">
    <property type="entry name" value="Electron Transport, Fmn-binding Protein, Chain A"/>
    <property type="match status" value="1"/>
</dbReference>
<dbReference type="InterPro" id="IPR009926">
    <property type="entry name" value="T3SS_YcgR_PilZN"/>
</dbReference>
<gene>
    <name evidence="6" type="ORF">HNP49_001245</name>
</gene>
<name>A0A7X0ERF6_9PSED</name>
<dbReference type="Pfam" id="PF07238">
    <property type="entry name" value="PilZ"/>
    <property type="match status" value="1"/>
</dbReference>
<evidence type="ECO:0000256" key="1">
    <source>
        <dbReference type="ARBA" id="ARBA00022636"/>
    </source>
</evidence>
<evidence type="ECO:0000256" key="2">
    <source>
        <dbReference type="ARBA" id="ARBA00022741"/>
    </source>
</evidence>
<dbReference type="EMBL" id="JACHLL010000002">
    <property type="protein sequence ID" value="MBB6341088.1"/>
    <property type="molecule type" value="Genomic_DNA"/>
</dbReference>
<keyword evidence="6" id="KW-0969">Cilium</keyword>
<keyword evidence="6" id="KW-0282">Flagellum</keyword>